<evidence type="ECO:0000313" key="7">
    <source>
        <dbReference type="EMBL" id="PXX90417.1"/>
    </source>
</evidence>
<reference evidence="8" key="1">
    <citation type="submission" date="2018-05" db="EMBL/GenBank/DDBJ databases">
        <authorList>
            <person name="Lu D."/>
        </authorList>
    </citation>
    <scope>NUCLEOTIDE SEQUENCE [LARGE SCALE GENOMIC DNA]</scope>
    <source>
        <strain evidence="8">F01</strain>
    </source>
</reference>
<dbReference type="RefSeq" id="WP_114613658.1">
    <property type="nucleotide sequence ID" value="NZ_QFWX01000005.1"/>
</dbReference>
<organism evidence="7 8">
    <name type="scientific">Marinobacter vulgaris</name>
    <dbReference type="NCBI Taxonomy" id="1928331"/>
    <lineage>
        <taxon>Bacteria</taxon>
        <taxon>Pseudomonadati</taxon>
        <taxon>Pseudomonadota</taxon>
        <taxon>Gammaproteobacteria</taxon>
        <taxon>Pseudomonadales</taxon>
        <taxon>Marinobacteraceae</taxon>
        <taxon>Marinobacter</taxon>
    </lineage>
</organism>
<feature type="transmembrane region" description="Helical" evidence="6">
    <location>
        <begin position="134"/>
        <end position="155"/>
    </location>
</feature>
<evidence type="ECO:0000256" key="3">
    <source>
        <dbReference type="ARBA" id="ARBA00022692"/>
    </source>
</evidence>
<feature type="transmembrane region" description="Helical" evidence="6">
    <location>
        <begin position="6"/>
        <end position="29"/>
    </location>
</feature>
<keyword evidence="8" id="KW-1185">Reference proteome</keyword>
<dbReference type="InterPro" id="IPR001123">
    <property type="entry name" value="LeuE-type"/>
</dbReference>
<keyword evidence="5 6" id="KW-0472">Membrane</keyword>
<evidence type="ECO:0000256" key="4">
    <source>
        <dbReference type="ARBA" id="ARBA00022989"/>
    </source>
</evidence>
<feature type="transmembrane region" description="Helical" evidence="6">
    <location>
        <begin position="75"/>
        <end position="94"/>
    </location>
</feature>
<dbReference type="GO" id="GO:0005886">
    <property type="term" value="C:plasma membrane"/>
    <property type="evidence" value="ECO:0007669"/>
    <property type="project" value="UniProtKB-SubCell"/>
</dbReference>
<evidence type="ECO:0000256" key="6">
    <source>
        <dbReference type="SAM" id="Phobius"/>
    </source>
</evidence>
<dbReference type="PIRSF" id="PIRSF006324">
    <property type="entry name" value="LeuE"/>
    <property type="match status" value="1"/>
</dbReference>
<evidence type="ECO:0000256" key="1">
    <source>
        <dbReference type="ARBA" id="ARBA00004651"/>
    </source>
</evidence>
<comment type="caution">
    <text evidence="7">The sequence shown here is derived from an EMBL/GenBank/DDBJ whole genome shotgun (WGS) entry which is preliminary data.</text>
</comment>
<accession>A0A2V3ZJ72</accession>
<proteinExistence type="predicted"/>
<keyword evidence="2" id="KW-1003">Cell membrane</keyword>
<dbReference type="Proteomes" id="UP000253987">
    <property type="component" value="Unassembled WGS sequence"/>
</dbReference>
<gene>
    <name evidence="7" type="ORF">DIT71_13080</name>
</gene>
<dbReference type="OrthoDB" id="9804822at2"/>
<dbReference type="Pfam" id="PF01810">
    <property type="entry name" value="LysE"/>
    <property type="match status" value="1"/>
</dbReference>
<dbReference type="EMBL" id="QFWX01000005">
    <property type="protein sequence ID" value="PXX90417.1"/>
    <property type="molecule type" value="Genomic_DNA"/>
</dbReference>
<evidence type="ECO:0000256" key="2">
    <source>
        <dbReference type="ARBA" id="ARBA00022475"/>
    </source>
</evidence>
<keyword evidence="4 6" id="KW-1133">Transmembrane helix</keyword>
<keyword evidence="3 6" id="KW-0812">Transmembrane</keyword>
<feature type="transmembrane region" description="Helical" evidence="6">
    <location>
        <begin position="50"/>
        <end position="69"/>
    </location>
</feature>
<reference evidence="7 8" key="2">
    <citation type="submission" date="2018-06" db="EMBL/GenBank/DDBJ databases">
        <title>Marinobactersediminissp. nov, a moderately halophilic bacterium isolated from marine solar saltern.</title>
        <authorList>
            <person name="Zhang Y."/>
        </authorList>
    </citation>
    <scope>NUCLEOTIDE SEQUENCE [LARGE SCALE GENOMIC DNA]</scope>
    <source>
        <strain evidence="7 8">F01</strain>
    </source>
</reference>
<dbReference type="PANTHER" id="PTHR30086:SF20">
    <property type="entry name" value="ARGININE EXPORTER PROTEIN ARGO-RELATED"/>
    <property type="match status" value="1"/>
</dbReference>
<evidence type="ECO:0000256" key="5">
    <source>
        <dbReference type="ARBA" id="ARBA00023136"/>
    </source>
</evidence>
<name>A0A2V3ZJ72_9GAMM</name>
<dbReference type="GO" id="GO:0015171">
    <property type="term" value="F:amino acid transmembrane transporter activity"/>
    <property type="evidence" value="ECO:0007669"/>
    <property type="project" value="TreeGrafter"/>
</dbReference>
<sequence>MWIPTDLFWAYLVAISLLTVTPGVDTLLVMRNAGRGGLQSGLRDGCVTSIGICCGLFIHAALSALGISVLLVETAWAFTVLKWAGACYLIWLGLSSLRQAIKRAPDTGAEPQPTDSLQPLVKPVSARMAFREGLLSNVLNPKTALFYMALLPQFIDPAGNAFQQSLFLAAVHFVLAMVWQCGLALLVVKSRRLGVGQGIKRSLNALTGGFFVAIGAKLAAQ</sequence>
<feature type="transmembrane region" description="Helical" evidence="6">
    <location>
        <begin position="167"/>
        <end position="188"/>
    </location>
</feature>
<dbReference type="AlphaFoldDB" id="A0A2V3ZJ72"/>
<dbReference type="PANTHER" id="PTHR30086">
    <property type="entry name" value="ARGININE EXPORTER PROTEIN ARGO"/>
    <property type="match status" value="1"/>
</dbReference>
<comment type="subcellular location">
    <subcellularLocation>
        <location evidence="1">Cell membrane</location>
        <topology evidence="1">Multi-pass membrane protein</topology>
    </subcellularLocation>
</comment>
<evidence type="ECO:0000313" key="8">
    <source>
        <dbReference type="Proteomes" id="UP000253987"/>
    </source>
</evidence>
<protein>
    <submittedName>
        <fullName evidence="7">Threonine transporter RhtB</fullName>
    </submittedName>
</protein>